<protein>
    <submittedName>
        <fullName evidence="1">Histone-lysine N-methyltransferase 2E</fullName>
        <ecNumber evidence="1">2.1.1.354</ecNumber>
    </submittedName>
</protein>
<dbReference type="EMBL" id="QTSX02002238">
    <property type="protein sequence ID" value="KAJ9076889.1"/>
    <property type="molecule type" value="Genomic_DNA"/>
</dbReference>
<gene>
    <name evidence="1" type="primary">KMT2E_1</name>
    <name evidence="1" type="ORF">DSO57_1021966</name>
</gene>
<evidence type="ECO:0000313" key="1">
    <source>
        <dbReference type="EMBL" id="KAJ9076889.1"/>
    </source>
</evidence>
<sequence>MGRSQQEDDGIVRCACNGKEEHESFIRCDKCFVWQHIVCMGVKEKNLHKKYYCEICSPSSHTVERGTSRRRFEIKIEEVERIKAPETKRSRSLILSLSANKSSPKNPRKYNHSNSKKTSFSRQVIVTDSDESSCSSSPTPDFTTKRGRKTNQLSYKKYSADPYYEEQENRESTNLSSKEVSPSRPLKSSSD</sequence>
<evidence type="ECO:0000313" key="2">
    <source>
        <dbReference type="Proteomes" id="UP001165960"/>
    </source>
</evidence>
<reference evidence="1" key="1">
    <citation type="submission" date="2022-04" db="EMBL/GenBank/DDBJ databases">
        <title>Genome of the entomopathogenic fungus Entomophthora muscae.</title>
        <authorList>
            <person name="Elya C."/>
            <person name="Lovett B.R."/>
            <person name="Lee E."/>
            <person name="Macias A.M."/>
            <person name="Hajek A.E."/>
            <person name="De Bivort B.L."/>
            <person name="Kasson M.T."/>
            <person name="De Fine Licht H.H."/>
            <person name="Stajich J.E."/>
        </authorList>
    </citation>
    <scope>NUCLEOTIDE SEQUENCE</scope>
    <source>
        <strain evidence="1">Berkeley</strain>
    </source>
</reference>
<comment type="caution">
    <text evidence="1">The sequence shown here is derived from an EMBL/GenBank/DDBJ whole genome shotgun (WGS) entry which is preliminary data.</text>
</comment>
<keyword evidence="2" id="KW-1185">Reference proteome</keyword>
<dbReference type="Proteomes" id="UP001165960">
    <property type="component" value="Unassembled WGS sequence"/>
</dbReference>
<dbReference type="EC" id="2.1.1.354" evidence="1"/>
<keyword evidence="1" id="KW-0489">Methyltransferase</keyword>
<keyword evidence="1" id="KW-0808">Transferase</keyword>
<organism evidence="1 2">
    <name type="scientific">Entomophthora muscae</name>
    <dbReference type="NCBI Taxonomy" id="34485"/>
    <lineage>
        <taxon>Eukaryota</taxon>
        <taxon>Fungi</taxon>
        <taxon>Fungi incertae sedis</taxon>
        <taxon>Zoopagomycota</taxon>
        <taxon>Entomophthoromycotina</taxon>
        <taxon>Entomophthoromycetes</taxon>
        <taxon>Entomophthorales</taxon>
        <taxon>Entomophthoraceae</taxon>
        <taxon>Entomophthora</taxon>
    </lineage>
</organism>
<accession>A0ACC2TQL6</accession>
<name>A0ACC2TQL6_9FUNG</name>
<proteinExistence type="predicted"/>